<organism evidence="6 7">
    <name type="scientific">Staphylotrichum longicolle</name>
    <dbReference type="NCBI Taxonomy" id="669026"/>
    <lineage>
        <taxon>Eukaryota</taxon>
        <taxon>Fungi</taxon>
        <taxon>Dikarya</taxon>
        <taxon>Ascomycota</taxon>
        <taxon>Pezizomycotina</taxon>
        <taxon>Sordariomycetes</taxon>
        <taxon>Sordariomycetidae</taxon>
        <taxon>Sordariales</taxon>
        <taxon>Chaetomiaceae</taxon>
        <taxon>Staphylotrichum</taxon>
    </lineage>
</organism>
<evidence type="ECO:0000313" key="7">
    <source>
        <dbReference type="Proteomes" id="UP001197093"/>
    </source>
</evidence>
<dbReference type="PANTHER" id="PTHR43804">
    <property type="entry name" value="LD18447P"/>
    <property type="match status" value="1"/>
</dbReference>
<dbReference type="Gene3D" id="6.10.140.1950">
    <property type="match status" value="1"/>
</dbReference>
<dbReference type="AlphaFoldDB" id="A0AAD4EY81"/>
<dbReference type="Gene3D" id="3.30.160.20">
    <property type="match status" value="1"/>
</dbReference>
<keyword evidence="4" id="KW-0175">Coiled coil</keyword>
<dbReference type="InterPro" id="IPR005139">
    <property type="entry name" value="PCRF"/>
</dbReference>
<proteinExistence type="inferred from homology"/>
<sequence length="434" mass="48335">MGVPELCAIPEARRYRLTACLQLQFPFILVLTFGPETTSPIKLPPALLERARKLTVEHDQLTTALQSDFDAKKAKRAGEISRIADALKQFEKAKSALSELQGLLESDDAEMRELARDDLEATNTQLADSSHNLSVALTPKHPFADMPCLLEIRPGPGGTEGRFFADTVFHMYKAYCANKGYRTRVVQYESSDSDGQTGSEGEIALQEAVLEVQEPGAYGLFRGEAGMHRVQRVPATEKSGRTHTSAVAVWVLPSFPENPTSESESDWDNPESDFYIDPTEVRSETMRARGAGGQHVNKTESAIRLTHIPTGTTVAIQESRSQQRNREYAWRLLRSRIAQQRREAREEVSRQLRSSVLANSQITRGDKIRTYQYQQDRCTDHRSGLDAHNLPDVLKGGETLGKVMESVQAWLVNKDIQALIADEEAAAAPKKESK</sequence>
<dbReference type="InterPro" id="IPR050057">
    <property type="entry name" value="Prokaryotic/Mito_RF"/>
</dbReference>
<protein>
    <recommendedName>
        <fullName evidence="5">Prokaryotic-type class I peptide chain release factors domain-containing protein</fullName>
    </recommendedName>
</protein>
<accession>A0AAD4EY81</accession>
<dbReference type="SUPFAM" id="SSF75620">
    <property type="entry name" value="Release factor"/>
    <property type="match status" value="1"/>
</dbReference>
<keyword evidence="2" id="KW-0488">Methylation</keyword>
<dbReference type="Pfam" id="PF00472">
    <property type="entry name" value="RF-1"/>
    <property type="match status" value="1"/>
</dbReference>
<dbReference type="GO" id="GO:0005739">
    <property type="term" value="C:mitochondrion"/>
    <property type="evidence" value="ECO:0007669"/>
    <property type="project" value="UniProtKB-ARBA"/>
</dbReference>
<dbReference type="InterPro" id="IPR000352">
    <property type="entry name" value="Pep_chain_release_fac_I"/>
</dbReference>
<name>A0AAD4EY81_9PEZI</name>
<dbReference type="FunFam" id="3.30.160.20:FF:000004">
    <property type="entry name" value="Peptide chain release factor 1"/>
    <property type="match status" value="1"/>
</dbReference>
<evidence type="ECO:0000256" key="3">
    <source>
        <dbReference type="ARBA" id="ARBA00022917"/>
    </source>
</evidence>
<dbReference type="SMART" id="SM00937">
    <property type="entry name" value="PCRF"/>
    <property type="match status" value="1"/>
</dbReference>
<keyword evidence="3" id="KW-0648">Protein biosynthesis</keyword>
<evidence type="ECO:0000313" key="6">
    <source>
        <dbReference type="EMBL" id="KAG7289570.1"/>
    </source>
</evidence>
<keyword evidence="7" id="KW-1185">Reference proteome</keyword>
<feature type="domain" description="Prokaryotic-type class I peptide chain release factors" evidence="5">
    <location>
        <begin position="287"/>
        <end position="303"/>
    </location>
</feature>
<evidence type="ECO:0000256" key="4">
    <source>
        <dbReference type="SAM" id="Coils"/>
    </source>
</evidence>
<gene>
    <name evidence="6" type="ORF">NEMBOFW57_005941</name>
</gene>
<reference evidence="6" key="1">
    <citation type="submission" date="2023-02" db="EMBL/GenBank/DDBJ databases">
        <authorList>
            <person name="Palmer J.M."/>
        </authorList>
    </citation>
    <scope>NUCLEOTIDE SEQUENCE</scope>
    <source>
        <strain evidence="6">FW57</strain>
    </source>
</reference>
<dbReference type="Pfam" id="PF03462">
    <property type="entry name" value="PCRF"/>
    <property type="match status" value="1"/>
</dbReference>
<evidence type="ECO:0000259" key="5">
    <source>
        <dbReference type="PROSITE" id="PS00745"/>
    </source>
</evidence>
<feature type="coiled-coil region" evidence="4">
    <location>
        <begin position="83"/>
        <end position="117"/>
    </location>
</feature>
<dbReference type="EMBL" id="JAHCVI010000002">
    <property type="protein sequence ID" value="KAG7289570.1"/>
    <property type="molecule type" value="Genomic_DNA"/>
</dbReference>
<comment type="similarity">
    <text evidence="1">Belongs to the prokaryotic/mitochondrial release factor family.</text>
</comment>
<dbReference type="Gene3D" id="3.30.70.1660">
    <property type="match status" value="1"/>
</dbReference>
<comment type="caution">
    <text evidence="6">The sequence shown here is derived from an EMBL/GenBank/DDBJ whole genome shotgun (WGS) entry which is preliminary data.</text>
</comment>
<dbReference type="Proteomes" id="UP001197093">
    <property type="component" value="Unassembled WGS sequence"/>
</dbReference>
<dbReference type="PROSITE" id="PS00745">
    <property type="entry name" value="RF_PROK_I"/>
    <property type="match status" value="1"/>
</dbReference>
<evidence type="ECO:0000256" key="1">
    <source>
        <dbReference type="ARBA" id="ARBA00010835"/>
    </source>
</evidence>
<dbReference type="InterPro" id="IPR045853">
    <property type="entry name" value="Pep_chain_release_fac_I_sf"/>
</dbReference>
<dbReference type="PANTHER" id="PTHR43804:SF7">
    <property type="entry name" value="LD18447P"/>
    <property type="match status" value="1"/>
</dbReference>
<dbReference type="GO" id="GO:0032543">
    <property type="term" value="P:mitochondrial translation"/>
    <property type="evidence" value="ECO:0007669"/>
    <property type="project" value="UniProtKB-ARBA"/>
</dbReference>
<evidence type="ECO:0000256" key="2">
    <source>
        <dbReference type="ARBA" id="ARBA00022481"/>
    </source>
</evidence>
<dbReference type="GO" id="GO:0003747">
    <property type="term" value="F:translation release factor activity"/>
    <property type="evidence" value="ECO:0007669"/>
    <property type="project" value="InterPro"/>
</dbReference>